<feature type="region of interest" description="Disordered" evidence="1">
    <location>
        <begin position="26"/>
        <end position="48"/>
    </location>
</feature>
<reference evidence="3" key="1">
    <citation type="submission" date="2019-07" db="EMBL/GenBank/DDBJ databases">
        <authorList>
            <person name="Dittberner H."/>
        </authorList>
    </citation>
    <scope>NUCLEOTIDE SEQUENCE [LARGE SCALE GENOMIC DNA]</scope>
</reference>
<dbReference type="AlphaFoldDB" id="A0A565CEI8"/>
<accession>A0A565CEI8</accession>
<comment type="caution">
    <text evidence="3">The sequence shown here is derived from an EMBL/GenBank/DDBJ whole genome shotgun (WGS) entry which is preliminary data.</text>
</comment>
<evidence type="ECO:0000313" key="4">
    <source>
        <dbReference type="Proteomes" id="UP000489600"/>
    </source>
</evidence>
<name>A0A565CEI8_9BRAS</name>
<dbReference type="EMBL" id="CABITT030000007">
    <property type="protein sequence ID" value="VVB12077.1"/>
    <property type="molecule type" value="Genomic_DNA"/>
</dbReference>
<feature type="compositionally biased region" description="Acidic residues" evidence="1">
    <location>
        <begin position="222"/>
        <end position="231"/>
    </location>
</feature>
<feature type="compositionally biased region" description="Acidic residues" evidence="1">
    <location>
        <begin position="32"/>
        <end position="41"/>
    </location>
</feature>
<sequence length="265" mass="28523">MGFVHALQLVLAEAVPTITEVVQVNCSSSSDSDMEEEDDKDGEMGPPTTKICPRHARGVHVAAEAAADCIIPDDGENEVEDITFSWTDDEGDELVNNILKLINEDHAFNRQMFGGGGVTRGDVIRMRKEAEAENAKNAKQKQRKQGGTAEDGSVSGSCGEGVLSGEADMTEIVYLITRKVKDEMGLLGEKEKMAKMQEALIDVMKNQLPKAVPIMGNVDNESNGEDLEGEREADGSGSGNKAKMPPLPNEETIAAKETTMGAVQW</sequence>
<protein>
    <submittedName>
        <fullName evidence="3">Uncharacterized protein</fullName>
    </submittedName>
</protein>
<evidence type="ECO:0000313" key="3">
    <source>
        <dbReference type="EMBL" id="VVB12077.1"/>
    </source>
</evidence>
<feature type="region of interest" description="Disordered" evidence="1">
    <location>
        <begin position="217"/>
        <end position="265"/>
    </location>
</feature>
<keyword evidence="4" id="KW-1185">Reference proteome</keyword>
<keyword evidence="2" id="KW-0732">Signal</keyword>
<feature type="region of interest" description="Disordered" evidence="1">
    <location>
        <begin position="130"/>
        <end position="162"/>
    </location>
</feature>
<evidence type="ECO:0000256" key="1">
    <source>
        <dbReference type="SAM" id="MobiDB-lite"/>
    </source>
</evidence>
<organism evidence="3 4">
    <name type="scientific">Arabis nemorensis</name>
    <dbReference type="NCBI Taxonomy" id="586526"/>
    <lineage>
        <taxon>Eukaryota</taxon>
        <taxon>Viridiplantae</taxon>
        <taxon>Streptophyta</taxon>
        <taxon>Embryophyta</taxon>
        <taxon>Tracheophyta</taxon>
        <taxon>Spermatophyta</taxon>
        <taxon>Magnoliopsida</taxon>
        <taxon>eudicotyledons</taxon>
        <taxon>Gunneridae</taxon>
        <taxon>Pentapetalae</taxon>
        <taxon>rosids</taxon>
        <taxon>malvids</taxon>
        <taxon>Brassicales</taxon>
        <taxon>Brassicaceae</taxon>
        <taxon>Arabideae</taxon>
        <taxon>Arabis</taxon>
    </lineage>
</organism>
<feature type="chain" id="PRO_5022056628" evidence="2">
    <location>
        <begin position="20"/>
        <end position="265"/>
    </location>
</feature>
<feature type="signal peptide" evidence="2">
    <location>
        <begin position="1"/>
        <end position="19"/>
    </location>
</feature>
<gene>
    <name evidence="3" type="ORF">ANE_LOCUS22521</name>
</gene>
<dbReference type="Proteomes" id="UP000489600">
    <property type="component" value="Unassembled WGS sequence"/>
</dbReference>
<evidence type="ECO:0000256" key="2">
    <source>
        <dbReference type="SAM" id="SignalP"/>
    </source>
</evidence>
<proteinExistence type="predicted"/>